<organism evidence="2">
    <name type="scientific">Clastoptera arizonana</name>
    <name type="common">Arizona spittle bug</name>
    <dbReference type="NCBI Taxonomy" id="38151"/>
    <lineage>
        <taxon>Eukaryota</taxon>
        <taxon>Metazoa</taxon>
        <taxon>Ecdysozoa</taxon>
        <taxon>Arthropoda</taxon>
        <taxon>Hexapoda</taxon>
        <taxon>Insecta</taxon>
        <taxon>Pterygota</taxon>
        <taxon>Neoptera</taxon>
        <taxon>Paraneoptera</taxon>
        <taxon>Hemiptera</taxon>
        <taxon>Auchenorrhyncha</taxon>
        <taxon>Cercopoidea</taxon>
        <taxon>Clastopteridae</taxon>
        <taxon>Clastoptera</taxon>
    </lineage>
</organism>
<dbReference type="AlphaFoldDB" id="A0A1B6C544"/>
<feature type="compositionally biased region" description="Basic residues" evidence="1">
    <location>
        <begin position="149"/>
        <end position="190"/>
    </location>
</feature>
<feature type="compositionally biased region" description="Basic and acidic residues" evidence="1">
    <location>
        <begin position="292"/>
        <end position="307"/>
    </location>
</feature>
<protein>
    <recommendedName>
        <fullName evidence="3">Small acidic protein-like domain-containing protein</fullName>
    </recommendedName>
</protein>
<feature type="region of interest" description="Disordered" evidence="1">
    <location>
        <begin position="290"/>
        <end position="325"/>
    </location>
</feature>
<name>A0A1B6C544_9HEMI</name>
<evidence type="ECO:0008006" key="3">
    <source>
        <dbReference type="Google" id="ProtNLM"/>
    </source>
</evidence>
<feature type="compositionally biased region" description="Basic residues" evidence="1">
    <location>
        <begin position="341"/>
        <end position="354"/>
    </location>
</feature>
<feature type="compositionally biased region" description="Basic and acidic residues" evidence="1">
    <location>
        <begin position="111"/>
        <end position="143"/>
    </location>
</feature>
<evidence type="ECO:0000313" key="2">
    <source>
        <dbReference type="EMBL" id="JAS08632.1"/>
    </source>
</evidence>
<feature type="compositionally biased region" description="Basic and acidic residues" evidence="1">
    <location>
        <begin position="52"/>
        <end position="62"/>
    </location>
</feature>
<feature type="compositionally biased region" description="Polar residues" evidence="1">
    <location>
        <begin position="355"/>
        <end position="366"/>
    </location>
</feature>
<gene>
    <name evidence="2" type="ORF">g.18098</name>
</gene>
<proteinExistence type="predicted"/>
<sequence length="366" mass="41612">MESLHDYQSDDGDEANYKCDGAIESDERVLELDANYDSVMMEMSDDSTGPKFGREEKKETKKPISSSNSSSTSTSISSSSSDSENGEYIRKYQHKKLVPRGVKSPSSSRKRSFDHDIKGDSKHKEGVKDKRATEIDRKRECNRESSTSRSKKCRSSKSPRRRDRPHHYRRSRSPIHKRRSSSRHRSHRSSYNKYKERDGENSHKDRSRSRSHGRSGKKPSKLAILGRLGIELKVPEGSMTPQIALQKSMQEHVAKVKDATGIALPSYYNPIAVNPSKYAEQMQKRKLLWRGGAKDSKVVAEKKEENAPSKSTPSGPASLWQGATFSQDQDGKLTAKFKRLMGIKKSRRRKRNSSHYHQSFGSFNWG</sequence>
<feature type="compositionally biased region" description="Basic residues" evidence="1">
    <location>
        <begin position="205"/>
        <end position="220"/>
    </location>
</feature>
<accession>A0A1B6C544</accession>
<feature type="compositionally biased region" description="Basic and acidic residues" evidence="1">
    <location>
        <begin position="193"/>
        <end position="204"/>
    </location>
</feature>
<dbReference type="EMBL" id="GEDC01028666">
    <property type="protein sequence ID" value="JAS08632.1"/>
    <property type="molecule type" value="Transcribed_RNA"/>
</dbReference>
<dbReference type="PANTHER" id="PTHR22426:SF2">
    <property type="entry name" value="ARGININE_SERINE-RICH COILED-COIL PROTEIN 2"/>
    <property type="match status" value="1"/>
</dbReference>
<feature type="region of interest" description="Disordered" evidence="1">
    <location>
        <begin position="1"/>
        <end position="223"/>
    </location>
</feature>
<feature type="compositionally biased region" description="Polar residues" evidence="1">
    <location>
        <begin position="308"/>
        <end position="325"/>
    </location>
</feature>
<evidence type="ECO:0000256" key="1">
    <source>
        <dbReference type="SAM" id="MobiDB-lite"/>
    </source>
</evidence>
<dbReference type="PANTHER" id="PTHR22426">
    <property type="entry name" value="ARGININE_SERINE-RICH COILED-COIL PROTEIN 2"/>
    <property type="match status" value="1"/>
</dbReference>
<reference evidence="2" key="1">
    <citation type="submission" date="2015-12" db="EMBL/GenBank/DDBJ databases">
        <title>De novo transcriptome assembly of four potential Pierce s Disease insect vectors from Arizona vineyards.</title>
        <authorList>
            <person name="Tassone E.E."/>
        </authorList>
    </citation>
    <scope>NUCLEOTIDE SEQUENCE</scope>
</reference>
<feature type="region of interest" description="Disordered" evidence="1">
    <location>
        <begin position="341"/>
        <end position="366"/>
    </location>
</feature>
<feature type="compositionally biased region" description="Low complexity" evidence="1">
    <location>
        <begin position="64"/>
        <end position="83"/>
    </location>
</feature>